<feature type="transmembrane region" description="Helical" evidence="1">
    <location>
        <begin position="81"/>
        <end position="100"/>
    </location>
</feature>
<feature type="transmembrane region" description="Helical" evidence="1">
    <location>
        <begin position="9"/>
        <end position="30"/>
    </location>
</feature>
<keyword evidence="1" id="KW-0472">Membrane</keyword>
<sequence length="103" mass="11171">MKKIKKLSIIARNILAMIAIYTFNCTTVFASTTAGVDKFDNMVVWIASWVGRVGLLVAFWGGVQIAFSLSDHDAGQKRNGILFLVAGLMVFGLSVGYKTLLGL</sequence>
<keyword evidence="1" id="KW-0812">Transmembrane</keyword>
<evidence type="ECO:0008006" key="4">
    <source>
        <dbReference type="Google" id="ProtNLM"/>
    </source>
</evidence>
<dbReference type="EMBL" id="JAGGKS010000008">
    <property type="protein sequence ID" value="MBP1926711.1"/>
    <property type="molecule type" value="Genomic_DNA"/>
</dbReference>
<evidence type="ECO:0000256" key="1">
    <source>
        <dbReference type="SAM" id="Phobius"/>
    </source>
</evidence>
<dbReference type="Proteomes" id="UP001519342">
    <property type="component" value="Unassembled WGS sequence"/>
</dbReference>
<feature type="transmembrane region" description="Helical" evidence="1">
    <location>
        <begin position="42"/>
        <end position="69"/>
    </location>
</feature>
<comment type="caution">
    <text evidence="2">The sequence shown here is derived from an EMBL/GenBank/DDBJ whole genome shotgun (WGS) entry which is preliminary data.</text>
</comment>
<keyword evidence="1" id="KW-1133">Transmembrane helix</keyword>
<gene>
    <name evidence="2" type="ORF">J2Z76_002581</name>
</gene>
<organism evidence="2 3">
    <name type="scientific">Sedimentibacter acidaminivorans</name>
    <dbReference type="NCBI Taxonomy" id="913099"/>
    <lineage>
        <taxon>Bacteria</taxon>
        <taxon>Bacillati</taxon>
        <taxon>Bacillota</taxon>
        <taxon>Tissierellia</taxon>
        <taxon>Sedimentibacter</taxon>
    </lineage>
</organism>
<proteinExistence type="predicted"/>
<evidence type="ECO:0000313" key="3">
    <source>
        <dbReference type="Proteomes" id="UP001519342"/>
    </source>
</evidence>
<evidence type="ECO:0000313" key="2">
    <source>
        <dbReference type="EMBL" id="MBP1926711.1"/>
    </source>
</evidence>
<protein>
    <recommendedName>
        <fullName evidence="4">TrbC/VIRB2 family protein</fullName>
    </recommendedName>
</protein>
<reference evidence="2 3" key="1">
    <citation type="submission" date="2021-03" db="EMBL/GenBank/DDBJ databases">
        <title>Genomic Encyclopedia of Type Strains, Phase IV (KMG-IV): sequencing the most valuable type-strain genomes for metagenomic binning, comparative biology and taxonomic classification.</title>
        <authorList>
            <person name="Goeker M."/>
        </authorList>
    </citation>
    <scope>NUCLEOTIDE SEQUENCE [LARGE SCALE GENOMIC DNA]</scope>
    <source>
        <strain evidence="2 3">DSM 24004</strain>
    </source>
</reference>
<dbReference type="RefSeq" id="WP_209512442.1">
    <property type="nucleotide sequence ID" value="NZ_JAGGKS010000008.1"/>
</dbReference>
<accession>A0ABS4GGA2</accession>
<name>A0ABS4GGA2_9FIRM</name>
<keyword evidence="3" id="KW-1185">Reference proteome</keyword>